<dbReference type="KEGG" id="rml:FF011L_34220"/>
<evidence type="ECO:0000313" key="3">
    <source>
        <dbReference type="Proteomes" id="UP000320672"/>
    </source>
</evidence>
<dbReference type="InterPro" id="IPR001763">
    <property type="entry name" value="Rhodanese-like_dom"/>
</dbReference>
<gene>
    <name evidence="2" type="ORF">FF011L_34220</name>
</gene>
<dbReference type="SMART" id="SM00450">
    <property type="entry name" value="RHOD"/>
    <property type="match status" value="1"/>
</dbReference>
<dbReference type="SUPFAM" id="SSF52821">
    <property type="entry name" value="Rhodanese/Cell cycle control phosphatase"/>
    <property type="match status" value="1"/>
</dbReference>
<organism evidence="2 3">
    <name type="scientific">Roseimaritima multifibrata</name>
    <dbReference type="NCBI Taxonomy" id="1930274"/>
    <lineage>
        <taxon>Bacteria</taxon>
        <taxon>Pseudomonadati</taxon>
        <taxon>Planctomycetota</taxon>
        <taxon>Planctomycetia</taxon>
        <taxon>Pirellulales</taxon>
        <taxon>Pirellulaceae</taxon>
        <taxon>Roseimaritima</taxon>
    </lineage>
</organism>
<protein>
    <recommendedName>
        <fullName evidence="1">Rhodanese domain-containing protein</fullName>
    </recommendedName>
</protein>
<keyword evidence="3" id="KW-1185">Reference proteome</keyword>
<dbReference type="InterPro" id="IPR036873">
    <property type="entry name" value="Rhodanese-like_dom_sf"/>
</dbReference>
<dbReference type="CDD" id="cd00158">
    <property type="entry name" value="RHOD"/>
    <property type="match status" value="1"/>
</dbReference>
<dbReference type="Pfam" id="PF00581">
    <property type="entry name" value="Rhodanese"/>
    <property type="match status" value="1"/>
</dbReference>
<dbReference type="EMBL" id="CP036262">
    <property type="protein sequence ID" value="QDS94642.1"/>
    <property type="molecule type" value="Genomic_DNA"/>
</dbReference>
<dbReference type="Proteomes" id="UP000320672">
    <property type="component" value="Chromosome"/>
</dbReference>
<reference evidence="2 3" key="1">
    <citation type="submission" date="2019-02" db="EMBL/GenBank/DDBJ databases">
        <title>Deep-cultivation of Planctomycetes and their phenomic and genomic characterization uncovers novel biology.</title>
        <authorList>
            <person name="Wiegand S."/>
            <person name="Jogler M."/>
            <person name="Boedeker C."/>
            <person name="Pinto D."/>
            <person name="Vollmers J."/>
            <person name="Rivas-Marin E."/>
            <person name="Kohn T."/>
            <person name="Peeters S.H."/>
            <person name="Heuer A."/>
            <person name="Rast P."/>
            <person name="Oberbeckmann S."/>
            <person name="Bunk B."/>
            <person name="Jeske O."/>
            <person name="Meyerdierks A."/>
            <person name="Storesund J.E."/>
            <person name="Kallscheuer N."/>
            <person name="Luecker S."/>
            <person name="Lage O.M."/>
            <person name="Pohl T."/>
            <person name="Merkel B.J."/>
            <person name="Hornburger P."/>
            <person name="Mueller R.-W."/>
            <person name="Bruemmer F."/>
            <person name="Labrenz M."/>
            <person name="Spormann A.M."/>
            <person name="Op den Camp H."/>
            <person name="Overmann J."/>
            <person name="Amann R."/>
            <person name="Jetten M.S.M."/>
            <person name="Mascher T."/>
            <person name="Medema M.H."/>
            <person name="Devos D.P."/>
            <person name="Kaster A.-K."/>
            <person name="Ovreas L."/>
            <person name="Rohde M."/>
            <person name="Galperin M.Y."/>
            <person name="Jogler C."/>
        </authorList>
    </citation>
    <scope>NUCLEOTIDE SEQUENCE [LARGE SCALE GENOMIC DNA]</scope>
    <source>
        <strain evidence="2 3">FF011L</strain>
    </source>
</reference>
<feature type="domain" description="Rhodanese" evidence="1">
    <location>
        <begin position="57"/>
        <end position="141"/>
    </location>
</feature>
<sequence length="167" mass="19057">MPRLFAISVAALLFVAIPTILVAQFGKFFFGSPAVPEVTVQQLQKLNAKQPEELYKINEQYLILDVRAPEEYQVSMIPGAITQEQFEKNQAEYRNRTIIVYCTIGYRSEKYAKKLIADGFIAQNFKGSILDWCRAGMPLVTMQGEQTNRVHTYSSEYKVPPNYTAVY</sequence>
<name>A0A517MID2_9BACT</name>
<dbReference type="AlphaFoldDB" id="A0A517MID2"/>
<dbReference type="PROSITE" id="PS50206">
    <property type="entry name" value="RHODANESE_3"/>
    <property type="match status" value="1"/>
</dbReference>
<dbReference type="PANTHER" id="PTHR43031">
    <property type="entry name" value="FAD-DEPENDENT OXIDOREDUCTASE"/>
    <property type="match status" value="1"/>
</dbReference>
<accession>A0A517MID2</accession>
<evidence type="ECO:0000259" key="1">
    <source>
        <dbReference type="PROSITE" id="PS50206"/>
    </source>
</evidence>
<proteinExistence type="predicted"/>
<dbReference type="PANTHER" id="PTHR43031:SF1">
    <property type="entry name" value="PYRIDINE NUCLEOTIDE-DISULPHIDE OXIDOREDUCTASE"/>
    <property type="match status" value="1"/>
</dbReference>
<evidence type="ECO:0000313" key="2">
    <source>
        <dbReference type="EMBL" id="QDS94642.1"/>
    </source>
</evidence>
<dbReference type="RefSeq" id="WP_218932669.1">
    <property type="nucleotide sequence ID" value="NZ_CP036262.1"/>
</dbReference>
<dbReference type="Gene3D" id="3.40.250.10">
    <property type="entry name" value="Rhodanese-like domain"/>
    <property type="match status" value="1"/>
</dbReference>
<dbReference type="InterPro" id="IPR050229">
    <property type="entry name" value="GlpE_sulfurtransferase"/>
</dbReference>